<evidence type="ECO:0008006" key="7">
    <source>
        <dbReference type="Google" id="ProtNLM"/>
    </source>
</evidence>
<evidence type="ECO:0000313" key="5">
    <source>
        <dbReference type="EMBL" id="CAL5133771.1"/>
    </source>
</evidence>
<organism evidence="5 6">
    <name type="scientific">Calicophoron daubneyi</name>
    <name type="common">Rumen fluke</name>
    <name type="synonym">Paramphistomum daubneyi</name>
    <dbReference type="NCBI Taxonomy" id="300641"/>
    <lineage>
        <taxon>Eukaryota</taxon>
        <taxon>Metazoa</taxon>
        <taxon>Spiralia</taxon>
        <taxon>Lophotrochozoa</taxon>
        <taxon>Platyhelminthes</taxon>
        <taxon>Trematoda</taxon>
        <taxon>Digenea</taxon>
        <taxon>Plagiorchiida</taxon>
        <taxon>Pronocephalata</taxon>
        <taxon>Paramphistomoidea</taxon>
        <taxon>Paramphistomidae</taxon>
        <taxon>Calicophoron</taxon>
    </lineage>
</organism>
<feature type="compositionally biased region" description="Basic residues" evidence="4">
    <location>
        <begin position="115"/>
        <end position="133"/>
    </location>
</feature>
<dbReference type="PANTHER" id="PTHR31437">
    <property type="entry name" value="SREK1IP1 FAMILY MEMBER"/>
    <property type="match status" value="1"/>
</dbReference>
<evidence type="ECO:0000256" key="2">
    <source>
        <dbReference type="ARBA" id="ARBA00022771"/>
    </source>
</evidence>
<gene>
    <name evidence="5" type="ORF">CDAUBV1_LOCUS7016</name>
</gene>
<comment type="caution">
    <text evidence="5">The sequence shown here is derived from an EMBL/GenBank/DDBJ whole genome shotgun (WGS) entry which is preliminary data.</text>
</comment>
<protein>
    <recommendedName>
        <fullName evidence="7">CCHC-type domain-containing protein</fullName>
    </recommendedName>
</protein>
<keyword evidence="2" id="KW-0863">Zinc-finger</keyword>
<reference evidence="5" key="1">
    <citation type="submission" date="2024-06" db="EMBL/GenBank/DDBJ databases">
        <authorList>
            <person name="Liu X."/>
            <person name="Lenzi L."/>
            <person name="Haldenby T S."/>
            <person name="Uol C."/>
        </authorList>
    </citation>
    <scope>NUCLEOTIDE SEQUENCE</scope>
</reference>
<dbReference type="EMBL" id="CAXLJL010000157">
    <property type="protein sequence ID" value="CAL5133771.1"/>
    <property type="molecule type" value="Genomic_DNA"/>
</dbReference>
<evidence type="ECO:0000313" key="6">
    <source>
        <dbReference type="Proteomes" id="UP001497525"/>
    </source>
</evidence>
<dbReference type="GO" id="GO:0008270">
    <property type="term" value="F:zinc ion binding"/>
    <property type="evidence" value="ECO:0007669"/>
    <property type="project" value="UniProtKB-KW"/>
</dbReference>
<sequence>MESAHPSDNTGSNFRVGCKKCGFTGHLTFQCRNYLRGDITGDVVLDVSSTSSQSDDDELIETALQLKRAELEAKKAEKLKEKEKHKSHHHHKRKKKHSRSSSLRSDSDPDLHLTKKEHKLKKHRKHHKKKENQ</sequence>
<feature type="compositionally biased region" description="Basic residues" evidence="4">
    <location>
        <begin position="85"/>
        <end position="99"/>
    </location>
</feature>
<evidence type="ECO:0000256" key="1">
    <source>
        <dbReference type="ARBA" id="ARBA00022723"/>
    </source>
</evidence>
<dbReference type="Proteomes" id="UP001497525">
    <property type="component" value="Unassembled WGS sequence"/>
</dbReference>
<dbReference type="PANTHER" id="PTHR31437:SF1">
    <property type="entry name" value="PROTEIN SREK1IP1"/>
    <property type="match status" value="1"/>
</dbReference>
<keyword evidence="1" id="KW-0479">Metal-binding</keyword>
<evidence type="ECO:0000256" key="4">
    <source>
        <dbReference type="SAM" id="MobiDB-lite"/>
    </source>
</evidence>
<dbReference type="Pfam" id="PF13917">
    <property type="entry name" value="zf-CCHC_3"/>
    <property type="match status" value="1"/>
</dbReference>
<proteinExistence type="predicted"/>
<feature type="region of interest" description="Disordered" evidence="4">
    <location>
        <begin position="74"/>
        <end position="133"/>
    </location>
</feature>
<dbReference type="AlphaFoldDB" id="A0AAV2TBW5"/>
<name>A0AAV2TBW5_CALDB</name>
<feature type="compositionally biased region" description="Basic and acidic residues" evidence="4">
    <location>
        <begin position="105"/>
        <end position="114"/>
    </location>
</feature>
<feature type="compositionally biased region" description="Basic and acidic residues" evidence="4">
    <location>
        <begin position="74"/>
        <end position="84"/>
    </location>
</feature>
<keyword evidence="3" id="KW-0862">Zinc</keyword>
<accession>A0AAV2TBW5</accession>
<evidence type="ECO:0000256" key="3">
    <source>
        <dbReference type="ARBA" id="ARBA00022833"/>
    </source>
</evidence>